<organism evidence="7 8">
    <name type="scientific">Stentor coeruleus</name>
    <dbReference type="NCBI Taxonomy" id="5963"/>
    <lineage>
        <taxon>Eukaryota</taxon>
        <taxon>Sar</taxon>
        <taxon>Alveolata</taxon>
        <taxon>Ciliophora</taxon>
        <taxon>Postciliodesmatophora</taxon>
        <taxon>Heterotrichea</taxon>
        <taxon>Heterotrichida</taxon>
        <taxon>Stentoridae</taxon>
        <taxon>Stentor</taxon>
    </lineage>
</organism>
<protein>
    <recommendedName>
        <fullName evidence="9">C2 domain-containing protein</fullName>
    </recommendedName>
</protein>
<evidence type="ECO:0000259" key="5">
    <source>
        <dbReference type="PROSITE" id="PS50004"/>
    </source>
</evidence>
<dbReference type="PROSITE" id="PS50004">
    <property type="entry name" value="C2"/>
    <property type="match status" value="1"/>
</dbReference>
<dbReference type="GO" id="GO:0016020">
    <property type="term" value="C:membrane"/>
    <property type="evidence" value="ECO:0007669"/>
    <property type="project" value="TreeGrafter"/>
</dbReference>
<dbReference type="InterPro" id="IPR018247">
    <property type="entry name" value="EF_Hand_1_Ca_BS"/>
</dbReference>
<feature type="domain" description="EF-hand" evidence="6">
    <location>
        <begin position="49"/>
        <end position="84"/>
    </location>
</feature>
<gene>
    <name evidence="7" type="ORF">SteCoe_9306</name>
</gene>
<dbReference type="PANTHER" id="PTHR45911:SF4">
    <property type="entry name" value="MULTIPLE C2 AND TRANSMEMBRANE DOMAIN-CONTAINING PROTEIN"/>
    <property type="match status" value="1"/>
</dbReference>
<dbReference type="SMART" id="SM00054">
    <property type="entry name" value="EFh"/>
    <property type="match status" value="2"/>
</dbReference>
<keyword evidence="4" id="KW-1133">Transmembrane helix</keyword>
<dbReference type="PROSITE" id="PS50222">
    <property type="entry name" value="EF_HAND_2"/>
    <property type="match status" value="2"/>
</dbReference>
<evidence type="ECO:0008006" key="9">
    <source>
        <dbReference type="Google" id="ProtNLM"/>
    </source>
</evidence>
<feature type="coiled-coil region" evidence="3">
    <location>
        <begin position="82"/>
        <end position="109"/>
    </location>
</feature>
<dbReference type="CDD" id="cd00051">
    <property type="entry name" value="EFh"/>
    <property type="match status" value="1"/>
</dbReference>
<feature type="transmembrane region" description="Helical" evidence="4">
    <location>
        <begin position="373"/>
        <end position="393"/>
    </location>
</feature>
<dbReference type="SMART" id="SM00239">
    <property type="entry name" value="C2"/>
    <property type="match status" value="1"/>
</dbReference>
<keyword evidence="4" id="KW-0472">Membrane</keyword>
<evidence type="ECO:0000256" key="3">
    <source>
        <dbReference type="SAM" id="Coils"/>
    </source>
</evidence>
<dbReference type="SUPFAM" id="SSF49562">
    <property type="entry name" value="C2 domain (Calcium/lipid-binding domain, CaLB)"/>
    <property type="match status" value="1"/>
</dbReference>
<dbReference type="AlphaFoldDB" id="A0A1R2CI49"/>
<comment type="caution">
    <text evidence="7">The sequence shown here is derived from an EMBL/GenBank/DDBJ whole genome shotgun (WGS) entry which is preliminary data.</text>
</comment>
<evidence type="ECO:0000256" key="4">
    <source>
        <dbReference type="SAM" id="Phobius"/>
    </source>
</evidence>
<dbReference type="InterPro" id="IPR002048">
    <property type="entry name" value="EF_hand_dom"/>
</dbReference>
<dbReference type="GO" id="GO:0005509">
    <property type="term" value="F:calcium ion binding"/>
    <property type="evidence" value="ECO:0007669"/>
    <property type="project" value="InterPro"/>
</dbReference>
<name>A0A1R2CI49_9CILI</name>
<evidence type="ECO:0000313" key="8">
    <source>
        <dbReference type="Proteomes" id="UP000187209"/>
    </source>
</evidence>
<evidence type="ECO:0000256" key="1">
    <source>
        <dbReference type="ARBA" id="ARBA00022723"/>
    </source>
</evidence>
<dbReference type="PROSITE" id="PS00018">
    <property type="entry name" value="EF_HAND_1"/>
    <property type="match status" value="1"/>
</dbReference>
<dbReference type="SUPFAM" id="SSF47473">
    <property type="entry name" value="EF-hand"/>
    <property type="match status" value="1"/>
</dbReference>
<reference evidence="7 8" key="1">
    <citation type="submission" date="2016-11" db="EMBL/GenBank/DDBJ databases">
        <title>The macronuclear genome of Stentor coeruleus: a giant cell with tiny introns.</title>
        <authorList>
            <person name="Slabodnick M."/>
            <person name="Ruby J.G."/>
            <person name="Reiff S.B."/>
            <person name="Swart E.C."/>
            <person name="Gosai S."/>
            <person name="Prabakaran S."/>
            <person name="Witkowska E."/>
            <person name="Larue G.E."/>
            <person name="Fisher S."/>
            <person name="Freeman R.M."/>
            <person name="Gunawardena J."/>
            <person name="Chu W."/>
            <person name="Stover N.A."/>
            <person name="Gregory B.D."/>
            <person name="Nowacki M."/>
            <person name="Derisi J."/>
            <person name="Roy S.W."/>
            <person name="Marshall W.F."/>
            <person name="Sood P."/>
        </authorList>
    </citation>
    <scope>NUCLEOTIDE SEQUENCE [LARGE SCALE GENOMIC DNA]</scope>
    <source>
        <strain evidence="7">WM001</strain>
    </source>
</reference>
<dbReference type="OrthoDB" id="296882at2759"/>
<dbReference type="PANTHER" id="PTHR45911">
    <property type="entry name" value="C2 DOMAIN-CONTAINING PROTEIN"/>
    <property type="match status" value="1"/>
</dbReference>
<dbReference type="Gene3D" id="2.60.40.150">
    <property type="entry name" value="C2 domain"/>
    <property type="match status" value="1"/>
</dbReference>
<dbReference type="InterPro" id="IPR000008">
    <property type="entry name" value="C2_dom"/>
</dbReference>
<dbReference type="Gene3D" id="1.10.238.10">
    <property type="entry name" value="EF-hand"/>
    <property type="match status" value="1"/>
</dbReference>
<feature type="domain" description="EF-hand" evidence="6">
    <location>
        <begin position="12"/>
        <end position="47"/>
    </location>
</feature>
<keyword evidence="2" id="KW-0106">Calcium</keyword>
<keyword evidence="3" id="KW-0175">Coiled coil</keyword>
<dbReference type="Pfam" id="PF13499">
    <property type="entry name" value="EF-hand_7"/>
    <property type="match status" value="1"/>
</dbReference>
<feature type="transmembrane region" description="Helical" evidence="4">
    <location>
        <begin position="331"/>
        <end position="361"/>
    </location>
</feature>
<feature type="transmembrane region" description="Helical" evidence="4">
    <location>
        <begin position="405"/>
        <end position="424"/>
    </location>
</feature>
<keyword evidence="1" id="KW-0479">Metal-binding</keyword>
<sequence length="431" mass="49304">MSGVDDEAKRISRAEALKKIFIEMDANKDHVLSYNEFHSHLSKKAGKAFSDELLLEIFRTIDRDKSSIISLDEFVKGFNKAEAIIQNQIKQLKTQISAMSENYTETQRSLVEAKAKKLQNTGDNNLVVVVKKAEGLRAGGVTGNKAPIVCITCEGREIKTSPVPNPTNPEWNQSFTFPITQGIGDILIEVYDTERGKTTHLLGEVAIPLRALENQELHEDFLELKGRSNADRVTGKILVALQWIHDFPSYLENLIKDYEESLRNDKEELANLENYLKELVSPINTTKLPEWVKSNERIESLERAFSMKFNSVFDETLGRKFAWPIVTRISVYLFLLLALCSTFLRPDFFNLTLAVSAYFIYVKQMDLPLTFRMITVGVLISEIYDIVWVFNFLDWLEYPFMFKLSFLLTIVNLVAKLVFGAVFWKNSIDLT</sequence>
<evidence type="ECO:0000259" key="6">
    <source>
        <dbReference type="PROSITE" id="PS50222"/>
    </source>
</evidence>
<dbReference type="Pfam" id="PF00168">
    <property type="entry name" value="C2"/>
    <property type="match status" value="1"/>
</dbReference>
<evidence type="ECO:0000313" key="7">
    <source>
        <dbReference type="EMBL" id="OMJ88687.1"/>
    </source>
</evidence>
<dbReference type="InterPro" id="IPR011992">
    <property type="entry name" value="EF-hand-dom_pair"/>
</dbReference>
<evidence type="ECO:0000256" key="2">
    <source>
        <dbReference type="ARBA" id="ARBA00022837"/>
    </source>
</evidence>
<feature type="domain" description="C2" evidence="5">
    <location>
        <begin position="105"/>
        <end position="222"/>
    </location>
</feature>
<dbReference type="EMBL" id="MPUH01000144">
    <property type="protein sequence ID" value="OMJ88687.1"/>
    <property type="molecule type" value="Genomic_DNA"/>
</dbReference>
<keyword evidence="4" id="KW-0812">Transmembrane</keyword>
<proteinExistence type="predicted"/>
<dbReference type="InterPro" id="IPR035892">
    <property type="entry name" value="C2_domain_sf"/>
</dbReference>
<dbReference type="Proteomes" id="UP000187209">
    <property type="component" value="Unassembled WGS sequence"/>
</dbReference>
<keyword evidence="8" id="KW-1185">Reference proteome</keyword>
<accession>A0A1R2CI49</accession>